<dbReference type="Gene3D" id="3.30.710.10">
    <property type="entry name" value="Potassium Channel Kv1.1, Chain A"/>
    <property type="match status" value="1"/>
</dbReference>
<keyword evidence="4" id="KW-1185">Reference proteome</keyword>
<evidence type="ECO:0000256" key="1">
    <source>
        <dbReference type="SAM" id="MobiDB-lite"/>
    </source>
</evidence>
<reference evidence="3 4" key="1">
    <citation type="submission" date="2024-08" db="EMBL/GenBank/DDBJ databases">
        <authorList>
            <person name="Cucini C."/>
            <person name="Frati F."/>
        </authorList>
    </citation>
    <scope>NUCLEOTIDE SEQUENCE [LARGE SCALE GENOMIC DNA]</scope>
</reference>
<sequence>MDRGKAACSSSGQSSSTQQYIKREPRGPPSPTPSLATTVAHPRSRGPPSPTPSFASTVAHPPSRGACGTLSQASSTSTEKCSISVKPLASLMDPDDQLSVVSNADLETENERVKITSNFQDEPAKDWRVQFKSVRERLHYILENENKYQDVVFEVHGKTSRKLFPAHKLILRIASMGFDKLFKEADCALNSSKSEDGTTIIVKNIEPEIFQFLLKFMYTDEIEMTNLKSEEILQLLQAARMYEVTPLYFECVQMLKNEISDDVAIQLCEMGASYDDSLLLETALKHIASKAFDIFPSENFLQLSSESICRLIERDDLHIDETSLFEAIIHWAESKCMHGGIAITSFNLRQTLQNIIPKVRFPLMNAQEFTLRVAPTKILTSEEQVEVYQYLSVEPSKRDKLPAISFNTKPRRSKKSFAFERDDSLSDYQENSSNDNSPVRTHSVANPDCADITTTEPDSETASIVSTSSGNRKRARKYERSLSSDCVKKRSKDEKVHRKPSTTSQLNDLFGDPNDHIISIEDKTVSLNTFISECSRNERRGSVEVIKMTNVKIDDFKKLEGHKVRFPNLKEFNLNVHIDESINSVLPEIPVENLLFFSTSKKIWSFEDLWSMNVNITLIINRIIVLKNSPNVNHITLNKFSGAPVVLKSLRDCPLKSIVYSHTHFLEKTFPDTLRRLVLLGMMSYSINDFLLRFKHLKNLTIIPPTPINKELKVLEFKENFMSKDKLRKLGLGPCKLELGSSVRFRSMEGLYMWRTSWDSHLEEKVHLIFPNLKEFFLIGPMKGSAKLLKNIMKIQTLSQVFSWACEWRLMGGQDAAEMRKFMTSCQLSDADKNFALKRDEVGRWKGNKISFQASQEQIYSKLDYDFIYEDFSCFFK</sequence>
<evidence type="ECO:0000313" key="4">
    <source>
        <dbReference type="Proteomes" id="UP001642540"/>
    </source>
</evidence>
<comment type="caution">
    <text evidence="3">The sequence shown here is derived from an EMBL/GenBank/DDBJ whole genome shotgun (WGS) entry which is preliminary data.</text>
</comment>
<name>A0ABP1Q2W9_9HEXA</name>
<gene>
    <name evidence="3" type="ORF">ODALV1_LOCUS5339</name>
</gene>
<feature type="compositionally biased region" description="Basic and acidic residues" evidence="1">
    <location>
        <begin position="478"/>
        <end position="496"/>
    </location>
</feature>
<feature type="region of interest" description="Disordered" evidence="1">
    <location>
        <begin position="415"/>
        <end position="508"/>
    </location>
</feature>
<dbReference type="PANTHER" id="PTHR45774:SF3">
    <property type="entry name" value="BTB (POZ) DOMAIN-CONTAINING 2B-RELATED"/>
    <property type="match status" value="1"/>
</dbReference>
<dbReference type="Gene3D" id="1.25.40.420">
    <property type="match status" value="1"/>
</dbReference>
<dbReference type="Pfam" id="PF00651">
    <property type="entry name" value="BTB"/>
    <property type="match status" value="1"/>
</dbReference>
<dbReference type="SMART" id="SM00875">
    <property type="entry name" value="BACK"/>
    <property type="match status" value="1"/>
</dbReference>
<proteinExistence type="predicted"/>
<dbReference type="SMART" id="SM00225">
    <property type="entry name" value="BTB"/>
    <property type="match status" value="1"/>
</dbReference>
<feature type="domain" description="BTB" evidence="2">
    <location>
        <begin position="149"/>
        <end position="226"/>
    </location>
</feature>
<accession>A0ABP1Q2W9</accession>
<protein>
    <recommendedName>
        <fullName evidence="2">BTB domain-containing protein</fullName>
    </recommendedName>
</protein>
<evidence type="ECO:0000259" key="2">
    <source>
        <dbReference type="PROSITE" id="PS50097"/>
    </source>
</evidence>
<dbReference type="PROSITE" id="PS50097">
    <property type="entry name" value="BTB"/>
    <property type="match status" value="1"/>
</dbReference>
<feature type="compositionally biased region" description="Polar residues" evidence="1">
    <location>
        <begin position="452"/>
        <end position="470"/>
    </location>
</feature>
<organism evidence="3 4">
    <name type="scientific">Orchesella dallaii</name>
    <dbReference type="NCBI Taxonomy" id="48710"/>
    <lineage>
        <taxon>Eukaryota</taxon>
        <taxon>Metazoa</taxon>
        <taxon>Ecdysozoa</taxon>
        <taxon>Arthropoda</taxon>
        <taxon>Hexapoda</taxon>
        <taxon>Collembola</taxon>
        <taxon>Entomobryomorpha</taxon>
        <taxon>Entomobryoidea</taxon>
        <taxon>Orchesellidae</taxon>
        <taxon>Orchesellinae</taxon>
        <taxon>Orchesella</taxon>
    </lineage>
</organism>
<evidence type="ECO:0000313" key="3">
    <source>
        <dbReference type="EMBL" id="CAL8082878.1"/>
    </source>
</evidence>
<dbReference type="InterPro" id="IPR000210">
    <property type="entry name" value="BTB/POZ_dom"/>
</dbReference>
<dbReference type="Proteomes" id="UP001642540">
    <property type="component" value="Unassembled WGS sequence"/>
</dbReference>
<dbReference type="EMBL" id="CAXLJM020000016">
    <property type="protein sequence ID" value="CAL8082878.1"/>
    <property type="molecule type" value="Genomic_DNA"/>
</dbReference>
<feature type="compositionally biased region" description="Low complexity" evidence="1">
    <location>
        <begin position="9"/>
        <end position="19"/>
    </location>
</feature>
<feature type="region of interest" description="Disordered" evidence="1">
    <location>
        <begin position="1"/>
        <end position="73"/>
    </location>
</feature>
<dbReference type="SUPFAM" id="SSF54695">
    <property type="entry name" value="POZ domain"/>
    <property type="match status" value="1"/>
</dbReference>
<dbReference type="Pfam" id="PF07707">
    <property type="entry name" value="BACK"/>
    <property type="match status" value="1"/>
</dbReference>
<dbReference type="InterPro" id="IPR011333">
    <property type="entry name" value="SKP1/BTB/POZ_sf"/>
</dbReference>
<dbReference type="PANTHER" id="PTHR45774">
    <property type="entry name" value="BTB/POZ DOMAIN-CONTAINING"/>
    <property type="match status" value="1"/>
</dbReference>
<dbReference type="InterPro" id="IPR011705">
    <property type="entry name" value="BACK"/>
</dbReference>
<feature type="compositionally biased region" description="Polar residues" evidence="1">
    <location>
        <begin position="426"/>
        <end position="444"/>
    </location>
</feature>